<dbReference type="PANTHER" id="PTHR23500">
    <property type="entry name" value="SOLUTE CARRIER FAMILY 2, FACILITATED GLUCOSE TRANSPORTER"/>
    <property type="match status" value="1"/>
</dbReference>
<feature type="transmembrane region" description="Helical" evidence="10">
    <location>
        <begin position="408"/>
        <end position="429"/>
    </location>
</feature>
<evidence type="ECO:0000256" key="9">
    <source>
        <dbReference type="RuleBase" id="RU003346"/>
    </source>
</evidence>
<name>A0A0K9NKR0_ZOSMR</name>
<keyword evidence="7 10" id="KW-1133">Transmembrane helix</keyword>
<feature type="transmembrane region" description="Helical" evidence="10">
    <location>
        <begin position="188"/>
        <end position="210"/>
    </location>
</feature>
<evidence type="ECO:0000256" key="7">
    <source>
        <dbReference type="ARBA" id="ARBA00022989"/>
    </source>
</evidence>
<keyword evidence="5 10" id="KW-0812">Transmembrane</keyword>
<keyword evidence="4 12" id="KW-0762">Sugar transport</keyword>
<protein>
    <submittedName>
        <fullName evidence="12">Sugar transport protein 13</fullName>
    </submittedName>
</protein>
<reference evidence="13" key="1">
    <citation type="journal article" date="2016" name="Nature">
        <title>The genome of the seagrass Zostera marina reveals angiosperm adaptation to the sea.</title>
        <authorList>
            <person name="Olsen J.L."/>
            <person name="Rouze P."/>
            <person name="Verhelst B."/>
            <person name="Lin Y.-C."/>
            <person name="Bayer T."/>
            <person name="Collen J."/>
            <person name="Dattolo E."/>
            <person name="De Paoli E."/>
            <person name="Dittami S."/>
            <person name="Maumus F."/>
            <person name="Michel G."/>
            <person name="Kersting A."/>
            <person name="Lauritano C."/>
            <person name="Lohaus R."/>
            <person name="Toepel M."/>
            <person name="Tonon T."/>
            <person name="Vanneste K."/>
            <person name="Amirebrahimi M."/>
            <person name="Brakel J."/>
            <person name="Bostroem C."/>
            <person name="Chovatia M."/>
            <person name="Grimwood J."/>
            <person name="Jenkins J.W."/>
            <person name="Jueterbock A."/>
            <person name="Mraz A."/>
            <person name="Stam W.T."/>
            <person name="Tice H."/>
            <person name="Bornberg-Bauer E."/>
            <person name="Green P.J."/>
            <person name="Pearson G.A."/>
            <person name="Procaccini G."/>
            <person name="Duarte C.M."/>
            <person name="Schmutz J."/>
            <person name="Reusch T.B.H."/>
            <person name="Van de Peer Y."/>
        </authorList>
    </citation>
    <scope>NUCLEOTIDE SEQUENCE [LARGE SCALE GENOMIC DNA]</scope>
    <source>
        <strain evidence="13">cv. Finnish</strain>
    </source>
</reference>
<dbReference type="SUPFAM" id="SSF103473">
    <property type="entry name" value="MFS general substrate transporter"/>
    <property type="match status" value="1"/>
</dbReference>
<dbReference type="GO" id="GO:0015293">
    <property type="term" value="F:symporter activity"/>
    <property type="evidence" value="ECO:0007669"/>
    <property type="project" value="UniProtKB-KW"/>
</dbReference>
<keyword evidence="6" id="KW-0769">Symport</keyword>
<dbReference type="PROSITE" id="PS50850">
    <property type="entry name" value="MFS"/>
    <property type="match status" value="1"/>
</dbReference>
<feature type="transmembrane region" description="Helical" evidence="10">
    <location>
        <begin position="340"/>
        <end position="359"/>
    </location>
</feature>
<dbReference type="GO" id="GO:0016020">
    <property type="term" value="C:membrane"/>
    <property type="evidence" value="ECO:0007669"/>
    <property type="project" value="UniProtKB-SubCell"/>
</dbReference>
<dbReference type="GO" id="GO:0015145">
    <property type="term" value="F:monosaccharide transmembrane transporter activity"/>
    <property type="evidence" value="ECO:0007669"/>
    <property type="project" value="InterPro"/>
</dbReference>
<gene>
    <name evidence="12" type="ORF">ZOSMA_873G00010</name>
</gene>
<feature type="transmembrane region" description="Helical" evidence="10">
    <location>
        <begin position="435"/>
        <end position="458"/>
    </location>
</feature>
<comment type="caution">
    <text evidence="12">The sequence shown here is derived from an EMBL/GenBank/DDBJ whole genome shotgun (WGS) entry which is preliminary data.</text>
</comment>
<dbReference type="NCBIfam" id="TIGR00879">
    <property type="entry name" value="SP"/>
    <property type="match status" value="1"/>
</dbReference>
<evidence type="ECO:0000313" key="13">
    <source>
        <dbReference type="Proteomes" id="UP000036987"/>
    </source>
</evidence>
<feature type="transmembrane region" description="Helical" evidence="10">
    <location>
        <begin position="99"/>
        <end position="118"/>
    </location>
</feature>
<dbReference type="PANTHER" id="PTHR23500:SF357">
    <property type="entry name" value="IP12678P"/>
    <property type="match status" value="1"/>
</dbReference>
<evidence type="ECO:0000256" key="5">
    <source>
        <dbReference type="ARBA" id="ARBA00022692"/>
    </source>
</evidence>
<evidence type="ECO:0000256" key="8">
    <source>
        <dbReference type="ARBA" id="ARBA00023136"/>
    </source>
</evidence>
<dbReference type="STRING" id="29655.A0A0K9NKR0"/>
<dbReference type="PRINTS" id="PR00171">
    <property type="entry name" value="SUGRTRNSPORT"/>
</dbReference>
<dbReference type="InterPro" id="IPR020846">
    <property type="entry name" value="MFS_dom"/>
</dbReference>
<feature type="transmembrane region" description="Helical" evidence="10">
    <location>
        <begin position="304"/>
        <end position="328"/>
    </location>
</feature>
<evidence type="ECO:0000256" key="4">
    <source>
        <dbReference type="ARBA" id="ARBA00022597"/>
    </source>
</evidence>
<feature type="transmembrane region" description="Helical" evidence="10">
    <location>
        <begin position="75"/>
        <end position="92"/>
    </location>
</feature>
<feature type="transmembrane region" description="Helical" evidence="10">
    <location>
        <begin position="371"/>
        <end position="396"/>
    </location>
</feature>
<dbReference type="InterPro" id="IPR044778">
    <property type="entry name" value="MFS_STP/MST-like_plant"/>
</dbReference>
<feature type="transmembrane region" description="Helical" evidence="10">
    <location>
        <begin position="270"/>
        <end position="292"/>
    </location>
</feature>
<evidence type="ECO:0000256" key="2">
    <source>
        <dbReference type="ARBA" id="ARBA00010992"/>
    </source>
</evidence>
<dbReference type="EMBL" id="LFYR01002083">
    <property type="protein sequence ID" value="KMZ57364.1"/>
    <property type="molecule type" value="Genomic_DNA"/>
</dbReference>
<feature type="transmembrane region" description="Helical" evidence="10">
    <location>
        <begin position="158"/>
        <end position="176"/>
    </location>
</feature>
<evidence type="ECO:0000256" key="3">
    <source>
        <dbReference type="ARBA" id="ARBA00022448"/>
    </source>
</evidence>
<dbReference type="InterPro" id="IPR005828">
    <property type="entry name" value="MFS_sugar_transport-like"/>
</dbReference>
<comment type="subcellular location">
    <subcellularLocation>
        <location evidence="1">Membrane</location>
        <topology evidence="1">Multi-pass membrane protein</topology>
    </subcellularLocation>
</comment>
<dbReference type="InterPro" id="IPR045262">
    <property type="entry name" value="STP/PLT_plant"/>
</dbReference>
<evidence type="ECO:0000313" key="12">
    <source>
        <dbReference type="EMBL" id="KMZ57364.1"/>
    </source>
</evidence>
<dbReference type="InterPro" id="IPR036259">
    <property type="entry name" value="MFS_trans_sf"/>
</dbReference>
<evidence type="ECO:0000256" key="6">
    <source>
        <dbReference type="ARBA" id="ARBA00022847"/>
    </source>
</evidence>
<dbReference type="OMA" id="THSENHD"/>
<feature type="transmembrane region" description="Helical" evidence="10">
    <location>
        <begin position="12"/>
        <end position="36"/>
    </location>
</feature>
<accession>A0A0K9NKR0</accession>
<dbReference type="FunFam" id="1.20.1250.20:FF:000002">
    <property type="entry name" value="Sugar transport protein 13"/>
    <property type="match status" value="1"/>
</dbReference>
<proteinExistence type="inferred from homology"/>
<feature type="transmembrane region" description="Helical" evidence="10">
    <location>
        <begin position="124"/>
        <end position="146"/>
    </location>
</feature>
<dbReference type="Gene3D" id="1.20.1250.20">
    <property type="entry name" value="MFS general substrate transporter like domains"/>
    <property type="match status" value="1"/>
</dbReference>
<keyword evidence="3 9" id="KW-0813">Transport</keyword>
<dbReference type="CDD" id="cd17361">
    <property type="entry name" value="MFS_STP"/>
    <property type="match status" value="1"/>
</dbReference>
<keyword evidence="13" id="KW-1185">Reference proteome</keyword>
<dbReference type="OrthoDB" id="5296287at2759"/>
<dbReference type="Proteomes" id="UP000036987">
    <property type="component" value="Unassembled WGS sequence"/>
</dbReference>
<comment type="similarity">
    <text evidence="2 9">Belongs to the major facilitator superfamily. Sugar transporter (TC 2.A.1.1) family.</text>
</comment>
<evidence type="ECO:0000259" key="11">
    <source>
        <dbReference type="PROSITE" id="PS50850"/>
    </source>
</evidence>
<dbReference type="AlphaFoldDB" id="A0A0K9NKR0"/>
<evidence type="ECO:0000256" key="1">
    <source>
        <dbReference type="ARBA" id="ARBA00004141"/>
    </source>
</evidence>
<feature type="domain" description="Major facilitator superfamily (MFS) profile" evidence="11">
    <location>
        <begin position="14"/>
        <end position="462"/>
    </location>
</feature>
<organism evidence="12 13">
    <name type="scientific">Zostera marina</name>
    <name type="common">Eelgrass</name>
    <dbReference type="NCBI Taxonomy" id="29655"/>
    <lineage>
        <taxon>Eukaryota</taxon>
        <taxon>Viridiplantae</taxon>
        <taxon>Streptophyta</taxon>
        <taxon>Embryophyta</taxon>
        <taxon>Tracheophyta</taxon>
        <taxon>Spermatophyta</taxon>
        <taxon>Magnoliopsida</taxon>
        <taxon>Liliopsida</taxon>
        <taxon>Zosteraceae</taxon>
        <taxon>Zostera</taxon>
    </lineage>
</organism>
<keyword evidence="8 10" id="KW-0472">Membrane</keyword>
<sequence>MNFEAKITPVVIVSCILAVVGKFMIGYGVGICVGVTSMDDFLKKFSPVVYNQTHSENHDSNYCKYDNQKLQLVTSSHYLAGLIATFLASHTIRKLGHRLNMIIAGMFYLAGVVLNASAENLCLVITGRVLLGCGVGIANLAIPLFLSEIAPTRNRGCLNVLIQLNVSIGILIANLINYGTNQIEGGWGWRLSVGLTSVPALILTGGSFLVTDTPKSLIERGLLEDGKAVLRRIRGTDNIDSEFNDIFLKIKPPIEHPFQNLLRRRNRPPLVIAVLFQIFQQLTGINAIIFYAPVLFNTLGFNNLESLCSAVLIAVINFLATFISIYYFDKFKRRSLLLQAGFQMFLSQIVIATVLRINITDHSSHLGIKYAIIVVVMLCSFVAAFGWSWGVLGWLIPSEIFPLEARSAGQSVTVCVNLFFTFVIAQASLSMLCHLKFGIFLFFSGWVLVMSLFVVFFLPETKNVPIEEMSNRVWKHHWFWKRFIEPPIEVELSSDLTR</sequence>
<dbReference type="InterPro" id="IPR003663">
    <property type="entry name" value="Sugar/inositol_transpt"/>
</dbReference>
<evidence type="ECO:0000256" key="10">
    <source>
        <dbReference type="SAM" id="Phobius"/>
    </source>
</evidence>
<dbReference type="Pfam" id="PF00083">
    <property type="entry name" value="Sugar_tr"/>
    <property type="match status" value="1"/>
</dbReference>